<keyword evidence="1" id="KW-0472">Membrane</keyword>
<evidence type="ECO:0008006" key="4">
    <source>
        <dbReference type="Google" id="ProtNLM"/>
    </source>
</evidence>
<dbReference type="AlphaFoldDB" id="A0A1H8LT58"/>
<dbReference type="STRING" id="551995.SAMN05192574_105238"/>
<dbReference type="Proteomes" id="UP000198942">
    <property type="component" value="Unassembled WGS sequence"/>
</dbReference>
<reference evidence="3" key="1">
    <citation type="submission" date="2016-10" db="EMBL/GenBank/DDBJ databases">
        <authorList>
            <person name="Varghese N."/>
            <person name="Submissions S."/>
        </authorList>
    </citation>
    <scope>NUCLEOTIDE SEQUENCE [LARGE SCALE GENOMIC DNA]</scope>
    <source>
        <strain evidence="3">Gh-48</strain>
    </source>
</reference>
<name>A0A1H8LT58_9SPHI</name>
<feature type="transmembrane region" description="Helical" evidence="1">
    <location>
        <begin position="189"/>
        <end position="208"/>
    </location>
</feature>
<feature type="transmembrane region" description="Helical" evidence="1">
    <location>
        <begin position="29"/>
        <end position="50"/>
    </location>
</feature>
<feature type="transmembrane region" description="Helical" evidence="1">
    <location>
        <begin position="6"/>
        <end position="24"/>
    </location>
</feature>
<evidence type="ECO:0000256" key="1">
    <source>
        <dbReference type="SAM" id="Phobius"/>
    </source>
</evidence>
<proteinExistence type="predicted"/>
<sequence>MANYMTMNTVAECVCFILAFICLFTDEILAWRCMVVFMLVTCAGELTGIYVQLHSDNGNNHWVYNTLLPFQIFFIHLQYFHLLTPFKKYRWMLLLGCTALIVNFWNDLMHTGFLLFSVHTYALLAVFNINYGLIYYYLKLDDDRYENLIYSAGFWWVAGNLFFSFGSTISNLFDDQLYSIELYGHHLTYYIFRGLNLILYSTWSYAFYCRRWKNLELAS</sequence>
<keyword evidence="1" id="KW-1133">Transmembrane helix</keyword>
<feature type="transmembrane region" description="Helical" evidence="1">
    <location>
        <begin position="112"/>
        <end position="136"/>
    </location>
</feature>
<keyword evidence="1" id="KW-0812">Transmembrane</keyword>
<protein>
    <recommendedName>
        <fullName evidence="4">YhhN-like protein</fullName>
    </recommendedName>
</protein>
<evidence type="ECO:0000313" key="3">
    <source>
        <dbReference type="Proteomes" id="UP000198942"/>
    </source>
</evidence>
<evidence type="ECO:0000313" key="2">
    <source>
        <dbReference type="EMBL" id="SEO08294.1"/>
    </source>
</evidence>
<organism evidence="2 3">
    <name type="scientific">Mucilaginibacter gossypiicola</name>
    <dbReference type="NCBI Taxonomy" id="551995"/>
    <lineage>
        <taxon>Bacteria</taxon>
        <taxon>Pseudomonadati</taxon>
        <taxon>Bacteroidota</taxon>
        <taxon>Sphingobacteriia</taxon>
        <taxon>Sphingobacteriales</taxon>
        <taxon>Sphingobacteriaceae</taxon>
        <taxon>Mucilaginibacter</taxon>
    </lineage>
</organism>
<dbReference type="EMBL" id="FOCL01000005">
    <property type="protein sequence ID" value="SEO08294.1"/>
    <property type="molecule type" value="Genomic_DNA"/>
</dbReference>
<keyword evidence="3" id="KW-1185">Reference proteome</keyword>
<gene>
    <name evidence="2" type="ORF">SAMN05192574_105238</name>
</gene>
<accession>A0A1H8LT58</accession>
<feature type="transmembrane region" description="Helical" evidence="1">
    <location>
        <begin position="62"/>
        <end position="82"/>
    </location>
</feature>
<feature type="transmembrane region" description="Helical" evidence="1">
    <location>
        <begin position="89"/>
        <end position="106"/>
    </location>
</feature>
<feature type="transmembrane region" description="Helical" evidence="1">
    <location>
        <begin position="148"/>
        <end position="169"/>
    </location>
</feature>